<dbReference type="SUPFAM" id="SSF51735">
    <property type="entry name" value="NAD(P)-binding Rossmann-fold domains"/>
    <property type="match status" value="1"/>
</dbReference>
<gene>
    <name evidence="3" type="ORF">H4O18_20050</name>
</gene>
<evidence type="ECO:0000259" key="1">
    <source>
        <dbReference type="Pfam" id="PF01408"/>
    </source>
</evidence>
<organism evidence="3 4">
    <name type="scientific">Arenibacter arenosicollis</name>
    <dbReference type="NCBI Taxonomy" id="2762274"/>
    <lineage>
        <taxon>Bacteria</taxon>
        <taxon>Pseudomonadati</taxon>
        <taxon>Bacteroidota</taxon>
        <taxon>Flavobacteriia</taxon>
        <taxon>Flavobacteriales</taxon>
        <taxon>Flavobacteriaceae</taxon>
        <taxon>Arenibacter</taxon>
    </lineage>
</organism>
<name>A0ABR7QSX5_9FLAO</name>
<accession>A0ABR7QSX5</accession>
<dbReference type="InterPro" id="IPR050463">
    <property type="entry name" value="Gfo/Idh/MocA_oxidrdct_glycsds"/>
</dbReference>
<sequence>MDGGLVVLFQLINYSIVRIKIKIAIMKELNKTDRRAFVKTSAKTLAAGMVFSHLPIFSSANVLGHEIIRLGLVGCGGRGTGAIFQALTASKSVQLVAMGDVFQHELDNSLQQVTTKFSDQVAVPKERQFLGMDAFEKVIAQCDAVILATPPGFRPQHFQHAIDAGKHVFLEKPLAVDGPGYRKIIETGKKAEDKKLNVVVGLQFRYEIAMNEMVKKIHTGEIGDVLSADVYYNVGKATVHPRKEGQTELEYQISNWHYFNWLWGGQLAGQAIHQIDVINWIKQAYPIKASGMGGRALLEGPDHGEIFDHHYVEYEYADGSKLHVQCRQMDNCANRMGFNVQGTKARADERYQFLDNQGNALWRYRERDDPSSSQIEQDVFIGAILGSKPYVNNVEFGAESSLTTIMGRMAIESGQIIELDKAKASDLSIVPDSMSWDMKMANAPLEDGNYAIPKPGVRVL</sequence>
<keyword evidence="4" id="KW-1185">Reference proteome</keyword>
<feature type="domain" description="Gfo/Idh/MocA-like oxidoreductase N-terminal" evidence="1">
    <location>
        <begin position="68"/>
        <end position="192"/>
    </location>
</feature>
<dbReference type="EMBL" id="JACLHY010000031">
    <property type="protein sequence ID" value="MBC8770302.1"/>
    <property type="molecule type" value="Genomic_DNA"/>
</dbReference>
<dbReference type="InterPro" id="IPR036291">
    <property type="entry name" value="NAD(P)-bd_dom_sf"/>
</dbReference>
<dbReference type="InterPro" id="IPR000683">
    <property type="entry name" value="Gfo/Idh/MocA-like_OxRdtase_N"/>
</dbReference>
<dbReference type="InterPro" id="IPR055170">
    <property type="entry name" value="GFO_IDH_MocA-like_dom"/>
</dbReference>
<feature type="domain" description="GFO/IDH/MocA-like oxidoreductase" evidence="2">
    <location>
        <begin position="213"/>
        <end position="346"/>
    </location>
</feature>
<comment type="caution">
    <text evidence="3">The sequence shown here is derived from an EMBL/GenBank/DDBJ whole genome shotgun (WGS) entry which is preliminary data.</text>
</comment>
<dbReference type="Pfam" id="PF22725">
    <property type="entry name" value="GFO_IDH_MocA_C3"/>
    <property type="match status" value="1"/>
</dbReference>
<dbReference type="Gene3D" id="3.30.360.10">
    <property type="entry name" value="Dihydrodipicolinate Reductase, domain 2"/>
    <property type="match status" value="1"/>
</dbReference>
<dbReference type="SUPFAM" id="SSF55347">
    <property type="entry name" value="Glyceraldehyde-3-phosphate dehydrogenase-like, C-terminal domain"/>
    <property type="match status" value="1"/>
</dbReference>
<protein>
    <submittedName>
        <fullName evidence="3">Gfo/Idh/MocA family oxidoreductase</fullName>
    </submittedName>
</protein>
<dbReference type="PANTHER" id="PTHR43818:SF5">
    <property type="entry name" value="OXIDOREDUCTASE FAMILY PROTEIN"/>
    <property type="match status" value="1"/>
</dbReference>
<proteinExistence type="predicted"/>
<evidence type="ECO:0000313" key="4">
    <source>
        <dbReference type="Proteomes" id="UP000618952"/>
    </source>
</evidence>
<evidence type="ECO:0000313" key="3">
    <source>
        <dbReference type="EMBL" id="MBC8770302.1"/>
    </source>
</evidence>
<evidence type="ECO:0000259" key="2">
    <source>
        <dbReference type="Pfam" id="PF22725"/>
    </source>
</evidence>
<dbReference type="RefSeq" id="WP_187587988.1">
    <property type="nucleotide sequence ID" value="NZ_JACLHY010000031.1"/>
</dbReference>
<dbReference type="PANTHER" id="PTHR43818">
    <property type="entry name" value="BCDNA.GH03377"/>
    <property type="match status" value="1"/>
</dbReference>
<reference evidence="3 4" key="1">
    <citation type="submission" date="2020-08" db="EMBL/GenBank/DDBJ databases">
        <title>Arenibacter gaetbuli sp. nov., isolated from a sand dune.</title>
        <authorList>
            <person name="Park S."/>
            <person name="Yoon J.-H."/>
        </authorList>
    </citation>
    <scope>NUCLEOTIDE SEQUENCE [LARGE SCALE GENOMIC DNA]</scope>
    <source>
        <strain evidence="3 4">BSSL-BM3</strain>
    </source>
</reference>
<dbReference type="Proteomes" id="UP000618952">
    <property type="component" value="Unassembled WGS sequence"/>
</dbReference>
<dbReference type="Pfam" id="PF01408">
    <property type="entry name" value="GFO_IDH_MocA"/>
    <property type="match status" value="1"/>
</dbReference>
<dbReference type="Gene3D" id="3.40.50.720">
    <property type="entry name" value="NAD(P)-binding Rossmann-like Domain"/>
    <property type="match status" value="1"/>
</dbReference>